<evidence type="ECO:0000256" key="3">
    <source>
        <dbReference type="ARBA" id="ARBA00022679"/>
    </source>
</evidence>
<dbReference type="OrthoDB" id="6349953at2759"/>
<dbReference type="InterPro" id="IPR002905">
    <property type="entry name" value="Trm1"/>
</dbReference>
<keyword evidence="3 9" id="KW-0808">Transferase</keyword>
<dbReference type="GO" id="GO:0002940">
    <property type="term" value="P:tRNA N2-guanine methylation"/>
    <property type="evidence" value="ECO:0007669"/>
    <property type="project" value="TreeGrafter"/>
</dbReference>
<dbReference type="Gene3D" id="3.40.50.150">
    <property type="entry name" value="Vaccinia Virus protein VP39"/>
    <property type="match status" value="1"/>
</dbReference>
<accession>A0A7G2CMV9</accession>
<evidence type="ECO:0000256" key="7">
    <source>
        <dbReference type="ARBA" id="ARBA00039099"/>
    </source>
</evidence>
<dbReference type="AlphaFoldDB" id="A0A7G2CMV9"/>
<keyword evidence="2 9" id="KW-0489">Methyltransferase</keyword>
<dbReference type="PROSITE" id="PS51626">
    <property type="entry name" value="SAM_MT_TRM1"/>
    <property type="match status" value="1"/>
</dbReference>
<dbReference type="PANTHER" id="PTHR10631">
    <property type="entry name" value="N 2 ,N 2 -DIMETHYLGUANOSINE TRNA METHYLTRANSFERASE"/>
    <property type="match status" value="1"/>
</dbReference>
<dbReference type="VEuPathDB" id="TriTrypDB:ADEAN_000711100"/>
<dbReference type="Proteomes" id="UP000515908">
    <property type="component" value="Chromosome 14"/>
</dbReference>
<keyword evidence="1 9" id="KW-0820">tRNA-binding</keyword>
<gene>
    <name evidence="10" type="ORF">ADEAN_000711100</name>
</gene>
<dbReference type="Pfam" id="PF02005">
    <property type="entry name" value="TRM"/>
    <property type="match status" value="2"/>
</dbReference>
<evidence type="ECO:0000256" key="5">
    <source>
        <dbReference type="ARBA" id="ARBA00022694"/>
    </source>
</evidence>
<dbReference type="PANTHER" id="PTHR10631:SF3">
    <property type="entry name" value="TRNA (GUANINE(26)-N(2))-DIMETHYLTRANSFERASE"/>
    <property type="match status" value="1"/>
</dbReference>
<evidence type="ECO:0000313" key="10">
    <source>
        <dbReference type="EMBL" id="CAD2219602.1"/>
    </source>
</evidence>
<dbReference type="EMBL" id="LR877158">
    <property type="protein sequence ID" value="CAD2219602.1"/>
    <property type="molecule type" value="Genomic_DNA"/>
</dbReference>
<keyword evidence="5 9" id="KW-0819">tRNA processing</keyword>
<evidence type="ECO:0000256" key="9">
    <source>
        <dbReference type="PROSITE-ProRule" id="PRU00958"/>
    </source>
</evidence>
<keyword evidence="6 9" id="KW-0694">RNA-binding</keyword>
<organism evidence="10 11">
    <name type="scientific">Angomonas deanei</name>
    <dbReference type="NCBI Taxonomy" id="59799"/>
    <lineage>
        <taxon>Eukaryota</taxon>
        <taxon>Discoba</taxon>
        <taxon>Euglenozoa</taxon>
        <taxon>Kinetoplastea</taxon>
        <taxon>Metakinetoplastina</taxon>
        <taxon>Trypanosomatida</taxon>
        <taxon>Trypanosomatidae</taxon>
        <taxon>Strigomonadinae</taxon>
        <taxon>Angomonas</taxon>
    </lineage>
</organism>
<keyword evidence="11" id="KW-1185">Reference proteome</keyword>
<evidence type="ECO:0000256" key="1">
    <source>
        <dbReference type="ARBA" id="ARBA00022555"/>
    </source>
</evidence>
<proteinExistence type="inferred from homology"/>
<sequence length="336" mass="36142">MRSGLFHEDGLNEACPDGFVKVCEGSAAVLFPPSIVRPPAGKTANDGGDDSQAVFYNPAQVVNRDLSICAIELFGRKRVAERVKKGAGAPTGISVLEALSATGLRAIRYYKEINNIKYIIANDMDKDAVDCIARNCAYNNIPTASPSLAVNFDESSIQLVKDTPDAEGKAGCSSHSIIQTGGAIIPNLDDANDLMCRLAVNASDLHEKKRLAYVDAAQAVHPLLQEELMDVVDLDPYGTASPFLEGAMRCIKEGGLLLVTSTDSPVLCGNFPDTCHAKYNSISYKGNHCHEMAVRLLLASMERVANKHKSTLCPFLAVILTFTSAALSVSTPRRRR</sequence>
<protein>
    <recommendedName>
        <fullName evidence="7">tRNA (guanine(26)-N(2))-dimethyltransferase</fullName>
        <ecNumber evidence="7">2.1.1.216</ecNumber>
    </recommendedName>
</protein>
<name>A0A7G2CMV9_9TRYP</name>
<comment type="similarity">
    <text evidence="9">Belongs to the class I-like SAM-binding methyltransferase superfamily. Trm1 family.</text>
</comment>
<evidence type="ECO:0000313" key="11">
    <source>
        <dbReference type="Proteomes" id="UP000515908"/>
    </source>
</evidence>
<evidence type="ECO:0000256" key="4">
    <source>
        <dbReference type="ARBA" id="ARBA00022691"/>
    </source>
</evidence>
<reference evidence="10 11" key="1">
    <citation type="submission" date="2020-08" db="EMBL/GenBank/DDBJ databases">
        <authorList>
            <person name="Newling K."/>
            <person name="Davey J."/>
            <person name="Forrester S."/>
        </authorList>
    </citation>
    <scope>NUCLEOTIDE SEQUENCE [LARGE SCALE GENOMIC DNA]</scope>
    <source>
        <strain evidence="11">Crithidia deanei Carvalho (ATCC PRA-265)</strain>
    </source>
</reference>
<dbReference type="GO" id="GO:0000049">
    <property type="term" value="F:tRNA binding"/>
    <property type="evidence" value="ECO:0007669"/>
    <property type="project" value="UniProtKB-UniRule"/>
</dbReference>
<dbReference type="GO" id="GO:0005634">
    <property type="term" value="C:nucleus"/>
    <property type="evidence" value="ECO:0007669"/>
    <property type="project" value="TreeGrafter"/>
</dbReference>
<dbReference type="GO" id="GO:0160104">
    <property type="term" value="F:tRNA (guanine(26)-N2)-dimethyltransferase activity"/>
    <property type="evidence" value="ECO:0007669"/>
    <property type="project" value="UniProtKB-EC"/>
</dbReference>
<dbReference type="InterPro" id="IPR029063">
    <property type="entry name" value="SAM-dependent_MTases_sf"/>
</dbReference>
<dbReference type="EC" id="2.1.1.216" evidence="7"/>
<keyword evidence="4 9" id="KW-0949">S-adenosyl-L-methionine</keyword>
<evidence type="ECO:0000256" key="2">
    <source>
        <dbReference type="ARBA" id="ARBA00022603"/>
    </source>
</evidence>
<evidence type="ECO:0000256" key="8">
    <source>
        <dbReference type="ARBA" id="ARBA00051897"/>
    </source>
</evidence>
<comment type="catalytic activity">
    <reaction evidence="8">
        <text>guanosine(26) in tRNA + 2 S-adenosyl-L-methionine = N(2)-dimethylguanosine(26) in tRNA + 2 S-adenosyl-L-homocysteine + 2 H(+)</text>
        <dbReference type="Rhea" id="RHEA:43140"/>
        <dbReference type="Rhea" id="RHEA-COMP:10359"/>
        <dbReference type="Rhea" id="RHEA-COMP:10360"/>
        <dbReference type="ChEBI" id="CHEBI:15378"/>
        <dbReference type="ChEBI" id="CHEBI:57856"/>
        <dbReference type="ChEBI" id="CHEBI:59789"/>
        <dbReference type="ChEBI" id="CHEBI:74269"/>
        <dbReference type="ChEBI" id="CHEBI:74513"/>
        <dbReference type="EC" id="2.1.1.216"/>
    </reaction>
</comment>
<dbReference type="SUPFAM" id="SSF53335">
    <property type="entry name" value="S-adenosyl-L-methionine-dependent methyltransferases"/>
    <property type="match status" value="1"/>
</dbReference>
<evidence type="ECO:0000256" key="6">
    <source>
        <dbReference type="ARBA" id="ARBA00022884"/>
    </source>
</evidence>